<feature type="domain" description="SLH" evidence="1">
    <location>
        <begin position="2407"/>
        <end position="2465"/>
    </location>
</feature>
<dbReference type="PANTHER" id="PTHR43308:SF5">
    <property type="entry name" value="S-LAYER PROTEIN _ PEPTIDOGLYCAN ENDO-BETA-N-ACETYLGLUCOSAMINIDASE"/>
    <property type="match status" value="1"/>
</dbReference>
<feature type="domain" description="SLH" evidence="1">
    <location>
        <begin position="2466"/>
        <end position="2529"/>
    </location>
</feature>
<dbReference type="STRING" id="1045775.SAMN05216378_3242"/>
<proteinExistence type="predicted"/>
<dbReference type="InterPro" id="IPR013783">
    <property type="entry name" value="Ig-like_fold"/>
</dbReference>
<accession>A0A1I2AWJ3</accession>
<sequence>MKGVLRKLGMAVMTVMLALIVFRLLPAQTGYAATLAPIPVSIDYFADESGTYPDGDEYTSYGNWVGTHFEFGVSQTVLQFDLSTIPISDTVTSALIKLYVLDPDFPIGGTADINVYGSNNDSISESASSSVPSKDQLIVTKTFDRNIQNTFITIDIASYINSQLASGDSKATLILTGRDISSTPNTSNEIAIVSKSPNTPADKADKIPTLNVTTSTVPKATSVTVPGSGTYVAGQPLDFTVNFDRNVTVTGTPQLPLTIGSSNVSANYVSGSGSKALTFRYTVTNNQLDTDGIALGNSINLNSGSINNSTTGEAAILALNNIGSLTNVKVDSVVPTVSSVTVPANATYGSGQSLQFTMKFNEAVTVAGGTPSLGLTIGSTNIQAAYSSGSGSDSLVFRYTLQDGQSDANGITVGTLALNTATIKDAAGNAADMTLNSVGSTTGVLVDTAAPTVSSVDVPVSGTYKTGDQLQFTVRYDENVNVTGTPYLPVTIGSSSVQANFVSGSGTKNLLFSYTVQAGDLDSDGIQTGSSLVLNGGIIRDAANNNASLALAGIGSSTVLVDAVAPMVNSVAVPTAKTYLAGQNLDFTVLYNENVTVTGTPYLPVTIGSTTVQAKYLSGSGSSNLVFRYVIQAGDTDANGITVASGLNLNGGTIDDAVTNHANVALNSVGDTTAVLVDAVAPSVTSVDVPTSHTYGTASNLDFKIHFDEKVVISGGTPSIPVMIGSSSVQAEYLSGTGTDTLVFRYVVQAGDNDNDGIEVGSSIVPNGSTLMDEAENAASLTLAGVGSTTAVQVDTAAPAVTSADVPAAGSYKSGAELFFTIHYNESVTVTGAPTLPVTIGSAAVQATYVSGTGSNALLFRYTVLDGQEDADGIQVGSTLALNGGTLKDAAGNAADLTLTGVGDTGEVLVDAVAPSVASIEVPAAGIYKEGDDLIIKIHYDEKVAVTGSPYITVTIGSTTVHAAYASGTGTNAIAFSYSVQPGDEDTNGIELGAVVLNGGALNDAAGNTASLSLASAGSTNAVLVDTSAPAVSSVDVPDNGIYKAGDTLEFKVHYDEKVNVTGGTPFLPITIGSTIVQAAYVSGSGTNALVFRYEVQAGDNDNDGIGAGSSLHLNGATLLDAAGNAAALTLSGTGSTSSILVDTTAPAVSSVQVPSVANYHEGSALNFTVHYSEKVKVTGTPILLLTIGSATAQAEYVSGSDTDSLVFSYTVLSGQLDLDGISVGSSVNLNGGTIKDAAGNIADLTLVSVGDTSGVIVDAIAPAIESVDLPANDTYVAGEHLDFTIHYDEAITVTGTPSISITLGSASVQAQYVSGTGTKALLFRYTVQNGDYDQDGIEVGALTLNGGTLKDATGNNAEAVLSGLGSTAAVKVDAVASAAISLDVPADGTYKADEALTFTVHYDEAVFVADGTPYLSVTIGSAPVQASYKSGSGTKDLVFQFTVEAGQEDTDGIEVGSTVNLDGASIKDAAGNAAGLAFTGAGKISTVRVDAVVPTVSSVSVPPSGTYKEGDHLNFSVNFNENVAVNGGTPYLTVTIGSTQVHAQYVSGTGTSKLEFLYALQAGELDADGILLGSTISLNGSSLKDAAGNAAELTLHLIGSTNEVKVDGIAPSIASVVLPADDTYVAGEHLDFTINYDEAVAVTGTPSISITLGSDTVQAQYVSGTDTALLFRYTVQNGDNDSDGIEAGALNLNGGTLKDAAGNNAKIVLSGLGSTAAVKVDAVAPSITQVDVPTNGSYKEGTTLQFTVHYSEQVNVSAGTPKLDVSLDAKTVQAEYVSGSGTNALVFQYKVLAGDADSDGIKLAAGISLNGAAVTDQAGNSASLTLSSAGDTSAVLVDTTAPVVSLVSVPADGTYHAGANLDFIVKVSEPVILTGTAGTPYIRVQVGSAVVNAEYLEAVSSSELKFRYTVRLEDQDSDGISIDSDALVLNGAIITDAAGNSLSTTLNSIGAAQNVKVSNNFSIALSETSWTNKDVTVTVTTDPDNTIEYKLGSGGTWTSYTAPVVVSQEGLTTFYARVIDLGNHTSEAKSAEVKIDKTAPVIMLIGDDTVTVYSGNTYTEQGANVQDANPAAPLATVTGTVDTAALGTYTLHYNAVDLAGNPAVEVIRTVKVVNKPVSSTNVRQVRVEVGDPDHPQVVVVIDIVREIIGGKKVDTVIMNEDKIKQAVESAIGAHQGTVRIIVDDIPGDPADQVKVKLTVNSIKYLLDSSIQVEIQTENATLHLSTEALGAMKGSQEFFFDIMPIRKKDEQAAIKDRTANADAIRKIVKSGNVSIIGMPMTIETNLPKVAVQVTFPLDPNVIPSDLNQRKLFLASLGVYIEHSDGDEVFQRGNIIYNDKGYPVGIQIEVNKFSTFTIVSAEGAGVHHDAYMTGYSDGTFRPNQSVTRAEMSTMLYRLLSGTLTGKGSVTAFKDVSSNYWAAEAIRWGQQVGLLNGYPDHSFKPNATITRAEMAAIIAKWLQLDPAAANPAFRDAKGHWASAQIAAVAKLGYMTGYSDGTFRPDQSLTRAEAVVIINRILGRGPLSGVTTPTWKDVPSSFWAFGAIEEASRTHDAARDSSGKEEYIPE</sequence>
<dbReference type="RefSeq" id="WP_091186939.1">
    <property type="nucleotide sequence ID" value="NZ_FOMT01000003.1"/>
</dbReference>
<dbReference type="EMBL" id="FOMT01000003">
    <property type="protein sequence ID" value="SFE47393.1"/>
    <property type="molecule type" value="Genomic_DNA"/>
</dbReference>
<evidence type="ECO:0000259" key="1">
    <source>
        <dbReference type="PROSITE" id="PS51272"/>
    </source>
</evidence>
<dbReference type="Pfam" id="PF16403">
    <property type="entry name" value="Bact_surface_Ig-like"/>
    <property type="match status" value="1"/>
</dbReference>
<evidence type="ECO:0000313" key="2">
    <source>
        <dbReference type="EMBL" id="SFE47393.1"/>
    </source>
</evidence>
<name>A0A1I2AWJ3_9BACL</name>
<dbReference type="Proteomes" id="UP000198855">
    <property type="component" value="Unassembled WGS sequence"/>
</dbReference>
<keyword evidence="3" id="KW-1185">Reference proteome</keyword>
<organism evidence="2 3">
    <name type="scientific">Paenibacillus catalpae</name>
    <dbReference type="NCBI Taxonomy" id="1045775"/>
    <lineage>
        <taxon>Bacteria</taxon>
        <taxon>Bacillati</taxon>
        <taxon>Bacillota</taxon>
        <taxon>Bacilli</taxon>
        <taxon>Bacillales</taxon>
        <taxon>Paenibacillaceae</taxon>
        <taxon>Paenibacillus</taxon>
    </lineage>
</organism>
<dbReference type="OrthoDB" id="355609at2"/>
<evidence type="ECO:0000313" key="3">
    <source>
        <dbReference type="Proteomes" id="UP000198855"/>
    </source>
</evidence>
<dbReference type="InterPro" id="IPR001119">
    <property type="entry name" value="SLH_dom"/>
</dbReference>
<feature type="domain" description="SLH" evidence="1">
    <location>
        <begin position="2340"/>
        <end position="2406"/>
    </location>
</feature>
<dbReference type="PANTHER" id="PTHR43308">
    <property type="entry name" value="OUTER MEMBRANE PROTEIN ALPHA-RELATED"/>
    <property type="match status" value="1"/>
</dbReference>
<dbReference type="PROSITE" id="PS51272">
    <property type="entry name" value="SLH"/>
    <property type="match status" value="3"/>
</dbReference>
<dbReference type="InterPro" id="IPR032179">
    <property type="entry name" value="Cry22Aa_Ig-like"/>
</dbReference>
<dbReference type="InterPro" id="IPR051465">
    <property type="entry name" value="Cell_Envelope_Struct_Comp"/>
</dbReference>
<gene>
    <name evidence="2" type="ORF">SAMN05216378_3242</name>
</gene>
<protein>
    <submittedName>
        <fullName evidence="2">S-layer homology domain-containing protein</fullName>
    </submittedName>
</protein>
<dbReference type="Gene3D" id="2.60.40.10">
    <property type="entry name" value="Immunoglobulins"/>
    <property type="match status" value="1"/>
</dbReference>
<dbReference type="Pfam" id="PF00395">
    <property type="entry name" value="SLH"/>
    <property type="match status" value="3"/>
</dbReference>
<reference evidence="3" key="1">
    <citation type="submission" date="2016-10" db="EMBL/GenBank/DDBJ databases">
        <authorList>
            <person name="Varghese N."/>
            <person name="Submissions S."/>
        </authorList>
    </citation>
    <scope>NUCLEOTIDE SEQUENCE [LARGE SCALE GENOMIC DNA]</scope>
    <source>
        <strain evidence="3">CGMCC 1.10784</strain>
    </source>
</reference>